<keyword evidence="2" id="KW-0472">Membrane</keyword>
<dbReference type="AlphaFoldDB" id="A0A542YQY2"/>
<evidence type="ECO:0000313" key="4">
    <source>
        <dbReference type="Proteomes" id="UP000319516"/>
    </source>
</evidence>
<feature type="region of interest" description="Disordered" evidence="1">
    <location>
        <begin position="1"/>
        <end position="21"/>
    </location>
</feature>
<comment type="caution">
    <text evidence="3">The sequence shown here is derived from an EMBL/GenBank/DDBJ whole genome shotgun (WGS) entry which is preliminary data.</text>
</comment>
<name>A0A542YQY2_9MICO</name>
<keyword evidence="4" id="KW-1185">Reference proteome</keyword>
<evidence type="ECO:0000256" key="2">
    <source>
        <dbReference type="SAM" id="Phobius"/>
    </source>
</evidence>
<dbReference type="Pfam" id="PF12787">
    <property type="entry name" value="EcsC"/>
    <property type="match status" value="1"/>
</dbReference>
<gene>
    <name evidence="3" type="ORF">FB467_1633</name>
</gene>
<keyword evidence="2" id="KW-1133">Transmembrane helix</keyword>
<dbReference type="EMBL" id="VFOP01000001">
    <property type="protein sequence ID" value="TQL50522.1"/>
    <property type="molecule type" value="Genomic_DNA"/>
</dbReference>
<accession>A0A542YQY2</accession>
<keyword evidence="2" id="KW-0812">Transmembrane</keyword>
<dbReference type="OrthoDB" id="1425703at2"/>
<dbReference type="PANTHER" id="PTHR41260:SF1">
    <property type="entry name" value="PROTEIN ECSC"/>
    <property type="match status" value="1"/>
</dbReference>
<feature type="transmembrane region" description="Helical" evidence="2">
    <location>
        <begin position="79"/>
        <end position="99"/>
    </location>
</feature>
<feature type="compositionally biased region" description="Basic and acidic residues" evidence="1">
    <location>
        <begin position="7"/>
        <end position="21"/>
    </location>
</feature>
<dbReference type="Proteomes" id="UP000319516">
    <property type="component" value="Unassembled WGS sequence"/>
</dbReference>
<dbReference type="PANTHER" id="PTHR41260">
    <property type="entry name" value="PROTEIN ECSC"/>
    <property type="match status" value="1"/>
</dbReference>
<protein>
    <submittedName>
        <fullName evidence="3">EcsC family protein</fullName>
    </submittedName>
</protein>
<sequence>MPVGLFGKKDDSVEESPKTIDEGGVASKTANAIVQKLMDFGFDGLGPLDSVEDVVKEFTAKYPDPEKAITKIIRSHTRLVASAGFVTGFGGLFTLPVAIPANIIEFYVLATRMVGSIAEIRGYDVRRPEVRTAVLLTLVGADSTELLNKAGVPTGTRLAQIAAKQLPDAAMMVINKGVGFRVATKFGGQTLSRFTKGVPIAGGVIGAGLDTFMLDKIADNAKVEFPARRRLAAVPAED</sequence>
<dbReference type="InterPro" id="IPR024787">
    <property type="entry name" value="EcsC"/>
</dbReference>
<reference evidence="3 4" key="1">
    <citation type="submission" date="2019-06" db="EMBL/GenBank/DDBJ databases">
        <title>Sequencing the genomes of 1000 actinobacteria strains.</title>
        <authorList>
            <person name="Klenk H.-P."/>
        </authorList>
    </citation>
    <scope>NUCLEOTIDE SEQUENCE [LARGE SCALE GENOMIC DNA]</scope>
    <source>
        <strain evidence="3 4">DSM 12335</strain>
    </source>
</reference>
<evidence type="ECO:0000256" key="1">
    <source>
        <dbReference type="SAM" id="MobiDB-lite"/>
    </source>
</evidence>
<evidence type="ECO:0000313" key="3">
    <source>
        <dbReference type="EMBL" id="TQL50522.1"/>
    </source>
</evidence>
<organism evidence="3 4">
    <name type="scientific">Ornithinicoccus hortensis</name>
    <dbReference type="NCBI Taxonomy" id="82346"/>
    <lineage>
        <taxon>Bacteria</taxon>
        <taxon>Bacillati</taxon>
        <taxon>Actinomycetota</taxon>
        <taxon>Actinomycetes</taxon>
        <taxon>Micrococcales</taxon>
        <taxon>Intrasporangiaceae</taxon>
        <taxon>Ornithinicoccus</taxon>
    </lineage>
</organism>
<proteinExistence type="predicted"/>